<dbReference type="GO" id="GO:0008902">
    <property type="term" value="F:hydroxymethylpyrimidine kinase activity"/>
    <property type="evidence" value="ECO:0007669"/>
    <property type="project" value="UniProtKB-EC"/>
</dbReference>
<accession>A0A695GH22</accession>
<keyword evidence="3 8" id="KW-0808">Transferase</keyword>
<dbReference type="EC" id="2.7.1.49" evidence="2"/>
<proteinExistence type="predicted"/>
<dbReference type="NCBIfam" id="TIGR00097">
    <property type="entry name" value="HMP-P_kinase"/>
    <property type="match status" value="1"/>
</dbReference>
<dbReference type="EMBL" id="AAKEER010000073">
    <property type="protein sequence ID" value="ECR0843042.1"/>
    <property type="molecule type" value="Genomic_DNA"/>
</dbReference>
<evidence type="ECO:0000313" key="8">
    <source>
        <dbReference type="EMBL" id="ECR0843042.1"/>
    </source>
</evidence>
<evidence type="ECO:0000256" key="1">
    <source>
        <dbReference type="ARBA" id="ARBA00004948"/>
    </source>
</evidence>
<evidence type="ECO:0000256" key="6">
    <source>
        <dbReference type="ARBA" id="ARBA00022840"/>
    </source>
</evidence>
<keyword evidence="4" id="KW-0547">Nucleotide-binding</keyword>
<keyword evidence="6" id="KW-0067">ATP-binding</keyword>
<dbReference type="GO" id="GO:0005829">
    <property type="term" value="C:cytosol"/>
    <property type="evidence" value="ECO:0007669"/>
    <property type="project" value="TreeGrafter"/>
</dbReference>
<dbReference type="GO" id="GO:0008972">
    <property type="term" value="F:phosphomethylpyrimidine kinase activity"/>
    <property type="evidence" value="ECO:0007669"/>
    <property type="project" value="InterPro"/>
</dbReference>
<dbReference type="GO" id="GO:0005524">
    <property type="term" value="F:ATP binding"/>
    <property type="evidence" value="ECO:0007669"/>
    <property type="project" value="UniProtKB-KW"/>
</dbReference>
<dbReference type="SUPFAM" id="SSF53613">
    <property type="entry name" value="Ribokinase-like"/>
    <property type="match status" value="1"/>
</dbReference>
<dbReference type="InterPro" id="IPR029056">
    <property type="entry name" value="Ribokinase-like"/>
</dbReference>
<dbReference type="InterPro" id="IPR013749">
    <property type="entry name" value="PM/HMP-P_kinase-1"/>
</dbReference>
<evidence type="ECO:0000256" key="3">
    <source>
        <dbReference type="ARBA" id="ARBA00022679"/>
    </source>
</evidence>
<dbReference type="Gene3D" id="3.40.1190.20">
    <property type="match status" value="1"/>
</dbReference>
<evidence type="ECO:0000256" key="4">
    <source>
        <dbReference type="ARBA" id="ARBA00022741"/>
    </source>
</evidence>
<feature type="domain" description="Pyridoxamine kinase/Phosphomethylpyrimidine kinase" evidence="7">
    <location>
        <begin position="18"/>
        <end position="261"/>
    </location>
</feature>
<evidence type="ECO:0000256" key="2">
    <source>
        <dbReference type="ARBA" id="ARBA00012135"/>
    </source>
</evidence>
<dbReference type="PANTHER" id="PTHR20858">
    <property type="entry name" value="PHOSPHOMETHYLPYRIMIDINE KINASE"/>
    <property type="match status" value="1"/>
</dbReference>
<dbReference type="AlphaFoldDB" id="A0A695GH22"/>
<dbReference type="GO" id="GO:0009228">
    <property type="term" value="P:thiamine biosynthetic process"/>
    <property type="evidence" value="ECO:0007669"/>
    <property type="project" value="InterPro"/>
</dbReference>
<dbReference type="CDD" id="cd01169">
    <property type="entry name" value="HMPP_kinase"/>
    <property type="match status" value="1"/>
</dbReference>
<protein>
    <recommendedName>
        <fullName evidence="2">hydroxymethylpyrimidine kinase</fullName>
        <ecNumber evidence="2">2.7.1.49</ecNumber>
    </recommendedName>
</protein>
<keyword evidence="5 8" id="KW-0418">Kinase</keyword>
<dbReference type="FunFam" id="3.40.1190.20:FF:000003">
    <property type="entry name" value="Phosphomethylpyrimidine kinase ThiD"/>
    <property type="match status" value="1"/>
</dbReference>
<comment type="caution">
    <text evidence="8">The sequence shown here is derived from an EMBL/GenBank/DDBJ whole genome shotgun (WGS) entry which is preliminary data.</text>
</comment>
<name>A0A695GH22_CAMJU</name>
<dbReference type="GO" id="GO:0009229">
    <property type="term" value="P:thiamine diphosphate biosynthetic process"/>
    <property type="evidence" value="ECO:0007669"/>
    <property type="project" value="UniProtKB-UniPathway"/>
</dbReference>
<dbReference type="UniPathway" id="UPA00060">
    <property type="reaction ID" value="UER00138"/>
</dbReference>
<comment type="pathway">
    <text evidence="1">Cofactor biosynthesis; thiamine diphosphate biosynthesis.</text>
</comment>
<reference evidence="8" key="1">
    <citation type="submission" date="2019-09" db="EMBL/GenBank/DDBJ databases">
        <authorList>
            <consortium name="NARMS: The National Antimicrobial Resistance Monitoring System"/>
        </authorList>
    </citation>
    <scope>NUCLEOTIDE SEQUENCE</scope>
    <source>
        <strain evidence="8">FSIS11924124</strain>
    </source>
</reference>
<dbReference type="RefSeq" id="WP_057096921.1">
    <property type="nucleotide sequence ID" value="NZ_JAGTLZ010000001.1"/>
</dbReference>
<dbReference type="Pfam" id="PF08543">
    <property type="entry name" value="Phos_pyr_kin"/>
    <property type="match status" value="1"/>
</dbReference>
<organism evidence="8">
    <name type="scientific">Campylobacter jejuni</name>
    <dbReference type="NCBI Taxonomy" id="197"/>
    <lineage>
        <taxon>Bacteria</taxon>
        <taxon>Pseudomonadati</taxon>
        <taxon>Campylobacterota</taxon>
        <taxon>Epsilonproteobacteria</taxon>
        <taxon>Campylobacterales</taxon>
        <taxon>Campylobacteraceae</taxon>
        <taxon>Campylobacter</taxon>
    </lineage>
</organism>
<dbReference type="PANTHER" id="PTHR20858:SF17">
    <property type="entry name" value="HYDROXYMETHYLPYRIMIDINE_PHOSPHOMETHYLPYRIMIDINE KINASE THI20-RELATED"/>
    <property type="match status" value="1"/>
</dbReference>
<evidence type="ECO:0000259" key="7">
    <source>
        <dbReference type="Pfam" id="PF08543"/>
    </source>
</evidence>
<evidence type="ECO:0000256" key="5">
    <source>
        <dbReference type="ARBA" id="ARBA00022777"/>
    </source>
</evidence>
<dbReference type="InterPro" id="IPR004399">
    <property type="entry name" value="HMP/HMP-P_kinase_dom"/>
</dbReference>
<sequence length="270" mass="29175">MKAKGSELIPVLTIAGSDCSGGAGIQADLKTFSAHNLFGMSVVLSVVAENTARVISVHDIPTQSVDEQMLAVFEDIAPKATKIGMIGSCELMSCVAKNLSKFKPQNIVIDPVMFAKNGYALMPQENCDFFKQTIVKFADILTPNIPEAEFLCGFKIANEEQMIKAAKHLCSLGAKAVLLKGGHSEENANDVLYNGKEIHILKGERIETKNTHGTGCTLSSAIASNLAKGKDLFHAVSEAKEYVRNAIYYSLNLGKGCGPTNHFFKFLDEK</sequence>
<gene>
    <name evidence="8" type="primary">thiD</name>
    <name evidence="8" type="ORF">F0865_08060</name>
</gene>